<dbReference type="InterPro" id="IPR047187">
    <property type="entry name" value="SF1_C_Upf1"/>
</dbReference>
<comment type="similarity">
    <text evidence="1">Belongs to the DNA2/NAM7 helicase family.</text>
</comment>
<proteinExistence type="inferred from homology"/>
<feature type="domain" description="DNA2/NAM7 helicase helicase" evidence="6">
    <location>
        <begin position="176"/>
        <end position="251"/>
    </location>
</feature>
<keyword evidence="5" id="KW-0067">ATP-binding</keyword>
<keyword evidence="2" id="KW-0547">Nucleotide-binding</keyword>
<evidence type="ECO:0000259" key="7">
    <source>
        <dbReference type="Pfam" id="PF13087"/>
    </source>
</evidence>
<dbReference type="PANTHER" id="PTHR43788">
    <property type="entry name" value="DNA2/NAM7 HELICASE FAMILY MEMBER"/>
    <property type="match status" value="1"/>
</dbReference>
<dbReference type="InterPro" id="IPR027417">
    <property type="entry name" value="P-loop_NTPase"/>
</dbReference>
<dbReference type="EMBL" id="JAENIM010000039">
    <property type="protein sequence ID" value="MBK1791400.1"/>
    <property type="molecule type" value="Genomic_DNA"/>
</dbReference>
<dbReference type="SUPFAM" id="SSF52540">
    <property type="entry name" value="P-loop containing nucleoside triphosphate hydrolases"/>
    <property type="match status" value="1"/>
</dbReference>
<dbReference type="GO" id="GO:0043139">
    <property type="term" value="F:5'-3' DNA helicase activity"/>
    <property type="evidence" value="ECO:0007669"/>
    <property type="project" value="TreeGrafter"/>
</dbReference>
<feature type="domain" description="DNA2/NAM7 helicase helicase" evidence="6">
    <location>
        <begin position="283"/>
        <end position="339"/>
    </location>
</feature>
<evidence type="ECO:0000313" key="8">
    <source>
        <dbReference type="EMBL" id="MBK1791400.1"/>
    </source>
</evidence>
<dbReference type="Proteomes" id="UP000624703">
    <property type="component" value="Unassembled WGS sequence"/>
</dbReference>
<evidence type="ECO:0000256" key="2">
    <source>
        <dbReference type="ARBA" id="ARBA00022741"/>
    </source>
</evidence>
<evidence type="ECO:0000256" key="1">
    <source>
        <dbReference type="ARBA" id="ARBA00007913"/>
    </source>
</evidence>
<dbReference type="InterPro" id="IPR041677">
    <property type="entry name" value="DNA2/NAM7_AAA_11"/>
</dbReference>
<dbReference type="Gene3D" id="3.40.50.300">
    <property type="entry name" value="P-loop containing nucleotide triphosphate hydrolases"/>
    <property type="match status" value="2"/>
</dbReference>
<dbReference type="Pfam" id="PF13087">
    <property type="entry name" value="AAA_12"/>
    <property type="match status" value="1"/>
</dbReference>
<accession>A0A8J7SIE1</accession>
<dbReference type="Pfam" id="PF13086">
    <property type="entry name" value="AAA_11"/>
    <property type="match status" value="2"/>
</dbReference>
<dbReference type="PANTHER" id="PTHR43788:SF8">
    <property type="entry name" value="DNA-BINDING PROTEIN SMUBP-2"/>
    <property type="match status" value="1"/>
</dbReference>
<keyword evidence="3" id="KW-0378">Hydrolase</keyword>
<dbReference type="InterPro" id="IPR050534">
    <property type="entry name" value="Coronavir_polyprotein_1ab"/>
</dbReference>
<organism evidence="8 9">
    <name type="scientific">Persicirhabdus sediminis</name>
    <dbReference type="NCBI Taxonomy" id="454144"/>
    <lineage>
        <taxon>Bacteria</taxon>
        <taxon>Pseudomonadati</taxon>
        <taxon>Verrucomicrobiota</taxon>
        <taxon>Verrucomicrobiia</taxon>
        <taxon>Verrucomicrobiales</taxon>
        <taxon>Verrucomicrobiaceae</taxon>
        <taxon>Persicirhabdus</taxon>
    </lineage>
</organism>
<evidence type="ECO:0000256" key="5">
    <source>
        <dbReference type="ARBA" id="ARBA00022840"/>
    </source>
</evidence>
<keyword evidence="9" id="KW-1185">Reference proteome</keyword>
<dbReference type="CDD" id="cd18808">
    <property type="entry name" value="SF1_C_Upf1"/>
    <property type="match status" value="1"/>
</dbReference>
<name>A0A8J7SIE1_9BACT</name>
<reference evidence="8" key="1">
    <citation type="submission" date="2021-01" db="EMBL/GenBank/DDBJ databases">
        <title>Modified the classification status of verrucomicrobia.</title>
        <authorList>
            <person name="Feng X."/>
        </authorList>
    </citation>
    <scope>NUCLEOTIDE SEQUENCE</scope>
    <source>
        <strain evidence="8">_KCTC 22039</strain>
    </source>
</reference>
<dbReference type="GO" id="GO:0016787">
    <property type="term" value="F:hydrolase activity"/>
    <property type="evidence" value="ECO:0007669"/>
    <property type="project" value="UniProtKB-KW"/>
</dbReference>
<comment type="caution">
    <text evidence="8">The sequence shown here is derived from an EMBL/GenBank/DDBJ whole genome shotgun (WGS) entry which is preliminary data.</text>
</comment>
<evidence type="ECO:0000256" key="4">
    <source>
        <dbReference type="ARBA" id="ARBA00022806"/>
    </source>
</evidence>
<evidence type="ECO:0000256" key="3">
    <source>
        <dbReference type="ARBA" id="ARBA00022801"/>
    </source>
</evidence>
<evidence type="ECO:0000313" key="9">
    <source>
        <dbReference type="Proteomes" id="UP000624703"/>
    </source>
</evidence>
<dbReference type="InterPro" id="IPR041679">
    <property type="entry name" value="DNA2/NAM7-like_C"/>
</dbReference>
<feature type="domain" description="DNA2/NAM7 helicase-like C-terminal" evidence="7">
    <location>
        <begin position="349"/>
        <end position="543"/>
    </location>
</feature>
<evidence type="ECO:0000259" key="6">
    <source>
        <dbReference type="Pfam" id="PF13086"/>
    </source>
</evidence>
<keyword evidence="4" id="KW-0347">Helicase</keyword>
<gene>
    <name evidence="8" type="ORF">JIN82_09580</name>
</gene>
<dbReference type="RefSeq" id="WP_200311407.1">
    <property type="nucleotide sequence ID" value="NZ_JAENIM010000039.1"/>
</dbReference>
<dbReference type="GO" id="GO:0005524">
    <property type="term" value="F:ATP binding"/>
    <property type="evidence" value="ECO:0007669"/>
    <property type="project" value="UniProtKB-KW"/>
</dbReference>
<dbReference type="AlphaFoldDB" id="A0A8J7SIE1"/>
<sequence>MRKELESLTREVKEEKSQQEQNIHRLWAKPLGERIDSCRALGNLTIAEIDSKNQQIHFHPPAEDFALFREQEPLRLSRNDPAGNYFQVIFLGLTNNGLSVQCRQLEDFAFNEKSGWSLDEDFFDLSPFYLRAIESLAEDAHGRDHVFPVLFEDQTNEECSDTYSDVAESLDNDENELNDSQVDAVATALASSPFHLIQGPPGTGKTHTLAQLVDQLVIHGHRILVTGFTHRSIHNALIKIQQLVDSNCPVVKISPPVVSERLPFPVYDDFSASGLDLEDGPYIIGATPFALASRRLSAASFDSAVIDETSQLTIPAAIMVMMKSDRWFFFGDQCQLPPVSHIHRDSPRDASIFGRLVKQSKPTKLDTTYRMNDELTEWPSETFYQGELESANPNHRLPLKQTPRNYRELIQTEYSLVNVSSAFDDSRSRNDDEADLAADITLNLLESGIPAKEIGIITPFRAQASRIRQLLRHSDRFQVKFPNAYHEIGVDTVDRFQGQEREVIIYSFTASDSEFIRKLDNFIFQSERLNVAVTRARSLVILLHSANLRRHAETIADYHEPAAVFLSLLAASREISLHPTHEHSK</sequence>
<protein>
    <submittedName>
        <fullName evidence="8">AAA family ATPase</fullName>
    </submittedName>
</protein>